<evidence type="ECO:0000256" key="1">
    <source>
        <dbReference type="SAM" id="MobiDB-lite"/>
    </source>
</evidence>
<dbReference type="EMBL" id="JBEDUW010000249">
    <property type="protein sequence ID" value="KAK9902590.1"/>
    <property type="molecule type" value="Genomic_DNA"/>
</dbReference>
<evidence type="ECO:0000313" key="3">
    <source>
        <dbReference type="Proteomes" id="UP001457282"/>
    </source>
</evidence>
<comment type="caution">
    <text evidence="2">The sequence shown here is derived from an EMBL/GenBank/DDBJ whole genome shotgun (WGS) entry which is preliminary data.</text>
</comment>
<feature type="compositionally biased region" description="Polar residues" evidence="1">
    <location>
        <begin position="69"/>
        <end position="85"/>
    </location>
</feature>
<organism evidence="2 3">
    <name type="scientific">Rubus argutus</name>
    <name type="common">Southern blackberry</name>
    <dbReference type="NCBI Taxonomy" id="59490"/>
    <lineage>
        <taxon>Eukaryota</taxon>
        <taxon>Viridiplantae</taxon>
        <taxon>Streptophyta</taxon>
        <taxon>Embryophyta</taxon>
        <taxon>Tracheophyta</taxon>
        <taxon>Spermatophyta</taxon>
        <taxon>Magnoliopsida</taxon>
        <taxon>eudicotyledons</taxon>
        <taxon>Gunneridae</taxon>
        <taxon>Pentapetalae</taxon>
        <taxon>rosids</taxon>
        <taxon>fabids</taxon>
        <taxon>Rosales</taxon>
        <taxon>Rosaceae</taxon>
        <taxon>Rosoideae</taxon>
        <taxon>Rosoideae incertae sedis</taxon>
        <taxon>Rubus</taxon>
    </lineage>
</organism>
<proteinExistence type="predicted"/>
<name>A0AAW1VII2_RUBAR</name>
<reference evidence="2 3" key="1">
    <citation type="journal article" date="2023" name="G3 (Bethesda)">
        <title>A chromosome-length genome assembly and annotation of blackberry (Rubus argutus, cv. 'Hillquist').</title>
        <authorList>
            <person name="Bruna T."/>
            <person name="Aryal R."/>
            <person name="Dudchenko O."/>
            <person name="Sargent D.J."/>
            <person name="Mead D."/>
            <person name="Buti M."/>
            <person name="Cavallini A."/>
            <person name="Hytonen T."/>
            <person name="Andres J."/>
            <person name="Pham M."/>
            <person name="Weisz D."/>
            <person name="Mascagni F."/>
            <person name="Usai G."/>
            <person name="Natali L."/>
            <person name="Bassil N."/>
            <person name="Fernandez G.E."/>
            <person name="Lomsadze A."/>
            <person name="Armour M."/>
            <person name="Olukolu B."/>
            <person name="Poorten T."/>
            <person name="Britton C."/>
            <person name="Davik J."/>
            <person name="Ashrafi H."/>
            <person name="Aiden E.L."/>
            <person name="Borodovsky M."/>
            <person name="Worthington M."/>
        </authorList>
    </citation>
    <scope>NUCLEOTIDE SEQUENCE [LARGE SCALE GENOMIC DNA]</scope>
    <source>
        <strain evidence="2">PI 553951</strain>
    </source>
</reference>
<dbReference type="Proteomes" id="UP001457282">
    <property type="component" value="Unassembled WGS sequence"/>
</dbReference>
<accession>A0AAW1VII2</accession>
<dbReference type="AlphaFoldDB" id="A0AAW1VII2"/>
<feature type="region of interest" description="Disordered" evidence="1">
    <location>
        <begin position="69"/>
        <end position="91"/>
    </location>
</feature>
<evidence type="ECO:0008006" key="4">
    <source>
        <dbReference type="Google" id="ProtNLM"/>
    </source>
</evidence>
<keyword evidence="3" id="KW-1185">Reference proteome</keyword>
<sequence>MNQLSWTFQRFATFLKTCIAKRDLFTGEALHALYFKSLIPSSTYIYNHFILLYSKCGRLSSAWNAFDTQPRPQCPSPSTLSSLRTQKNRKPALPTSCSMKFLLMLSAERLSKHWACLLG</sequence>
<evidence type="ECO:0000313" key="2">
    <source>
        <dbReference type="EMBL" id="KAK9902590.1"/>
    </source>
</evidence>
<gene>
    <name evidence="2" type="ORF">M0R45_001524</name>
</gene>
<protein>
    <recommendedName>
        <fullName evidence="4">Pentatricopeptide repeat-containing protein</fullName>
    </recommendedName>
</protein>